<protein>
    <submittedName>
        <fullName evidence="1">Uncharacterized protein</fullName>
    </submittedName>
</protein>
<accession>A0ACD3YLM3</accession>
<name>A0ACD3YLM3_FUSSC</name>
<evidence type="ECO:0000313" key="1">
    <source>
        <dbReference type="EMBL" id="UPK89770.1"/>
    </source>
</evidence>
<dbReference type="Proteomes" id="UP000830768">
    <property type="component" value="Chromosome 1"/>
</dbReference>
<evidence type="ECO:0000313" key="2">
    <source>
        <dbReference type="Proteomes" id="UP000830768"/>
    </source>
</evidence>
<organism evidence="1 2">
    <name type="scientific">Fusarium solani subsp. cucurbitae</name>
    <name type="common">Neocosmosporum cucurbitae</name>
    <dbReference type="NCBI Taxonomy" id="2747967"/>
    <lineage>
        <taxon>Eukaryota</taxon>
        <taxon>Fungi</taxon>
        <taxon>Dikarya</taxon>
        <taxon>Ascomycota</taxon>
        <taxon>Pezizomycotina</taxon>
        <taxon>Sordariomycetes</taxon>
        <taxon>Hypocreomycetidae</taxon>
        <taxon>Hypocreales</taxon>
        <taxon>Nectriaceae</taxon>
        <taxon>Fusarium</taxon>
        <taxon>Fusarium solani species complex</taxon>
    </lineage>
</organism>
<reference evidence="1" key="1">
    <citation type="submission" date="2021-11" db="EMBL/GenBank/DDBJ databases">
        <title>Fusarium solani-melongenae Genome sequencing and assembly.</title>
        <authorList>
            <person name="Xie S."/>
            <person name="Huang L."/>
            <person name="Zhang X."/>
        </authorList>
    </citation>
    <scope>NUCLEOTIDE SEQUENCE</scope>
    <source>
        <strain evidence="1">CRI 24-3</strain>
    </source>
</reference>
<sequence length="481" mass="53128">MGRARHELTRQDKKPSTPTLFNTLSSFSCFLSHPSCNPFVIMKLHLLTFALSASACLLPSDLVPRDSREANHFALHARQSRPEPDFPIGKGDRFNKGAIVPKGLSTSDRDLKSILTPTEVSSALQGLANTFKDVELIRPPYKSYEGFQFLGAQVGKKPKLLIISGVHARERGGPDNVVYFLSDLLHARKANKGLKYGKTTFSAAQVRKALDAGIVILPLVNPDGVKYDQATNECWRKNRNPKSSKGRPDKIGIDINRNYDFIWDYKKAFSPDADLSGVSSDDPSSEVFHGTSPTSEPETKSVVWAMDKYKDLTWFIDLHSFGGDILYAWGDDNAQTKDPKENFLNPKYDGRRGVVGDEPVKTGYKEYIKSQDLTVQKSLANRMKVAMEKAGATLYAVMESVGLYPTAGASTDYAQGRYYAAKCGVGKLQAYTIEFGEESGSAACPFYPGKTQYHSWMRQVASGLMEVALQAADSKPESKKC</sequence>
<proteinExistence type="predicted"/>
<keyword evidence="2" id="KW-1185">Reference proteome</keyword>
<gene>
    <name evidence="1" type="ORF">LCI18_000705</name>
</gene>
<dbReference type="EMBL" id="CP090030">
    <property type="protein sequence ID" value="UPK89770.1"/>
    <property type="molecule type" value="Genomic_DNA"/>
</dbReference>